<keyword evidence="5" id="KW-0808">Transferase</keyword>
<evidence type="ECO:0000256" key="2">
    <source>
        <dbReference type="ARBA" id="ARBA00007837"/>
    </source>
</evidence>
<feature type="domain" description="Pyruvate phosphate dikinase AMP/ATP-binding" evidence="17">
    <location>
        <begin position="58"/>
        <end position="292"/>
    </location>
</feature>
<feature type="binding site" evidence="13">
    <location>
        <position position="766"/>
    </location>
    <ligand>
        <name>substrate</name>
    </ligand>
</feature>
<evidence type="ECO:0000256" key="9">
    <source>
        <dbReference type="ARBA" id="ARBA00022840"/>
    </source>
</evidence>
<accession>S0KW83</accession>
<dbReference type="InterPro" id="IPR040442">
    <property type="entry name" value="Pyrv_kinase-like_dom_sf"/>
</dbReference>
<dbReference type="Pfam" id="PF00391">
    <property type="entry name" value="PEP-utilizers"/>
    <property type="match status" value="1"/>
</dbReference>
<dbReference type="GO" id="GO:0016301">
    <property type="term" value="F:kinase activity"/>
    <property type="evidence" value="ECO:0007669"/>
    <property type="project" value="UniProtKB-KW"/>
</dbReference>
<sequence>MQRNIYFFQEAAAPDPFILGGKGANLAIMTQIGLPIPKGFTITTQSCMVYLKDPNFFEQVLSNQVLKAVAALEELTQKNFKQSTDENLLLVSVRSGAPFSMPGMMDTILNLGLNDARVLLLAKKTNLAFAFDCYRRLLQMFADVVYHIPKENFNLLLKKAEDDFQQTCQQFSLQQHQVVIEQFKAIYQKQGLQFPQDPVDQLFAAIKAVFQSWNNQRAKVYRQLHKISDTLGSAVNVQEMVFGNSGLTSATGVVFTRNPATGEKGLFGEYLLNAQGEDVVAGIRTPENIHHLQTQLPKAYQELLHYTQLLEKHYRDMQDIEFTIEEGKLYLLQTRNGKRTAKAQIQICYDLVQEQMIDKKEALRRIKVDDLEQLLHPTFEANALNKTQAFAKGLPASPGAASGIITFTAKEAQQLASLGHKVILLREETSPEDIEGMIASQAIVTSHGGMTSHAAVVARGMGMCCVTGCEALHIDEQTKTVQCGDLILKQGDIISVDGTTGLIYQGELPCTMVNHDQILSQILLWADEIATVKVRANAETPQDIQNALDFNATGIGLARTEHMFFNKNRILTMRKLILADNFDERNKALAKLQHYQEADFKQMYQLVQDKPMIIRLLDPPLHEFLPNTAHELEELAQDLAVDIAYLKQKIAKLQEKNPMLGHRGCRLAISHPEIYQMQVRAIFNSVITLRKSGINIVPEIMIPLIAEANELSYIRQQIEATIHKIFAENHIQPFEYQIGTMLELPRACLKADTLTPYADFFSFGTNDLTQMTYGFSRDDIAKFIHFYHEKAILTFDPFQKLDCDGVGKLMQIAIQHIRSIAKQKTIGVCGEVGGDPDSIFFLQQIGVDYVSCSPYRIPCARLAAAKARLN</sequence>
<evidence type="ECO:0000256" key="1">
    <source>
        <dbReference type="ARBA" id="ARBA00001946"/>
    </source>
</evidence>
<feature type="domain" description="PEP-utilising enzyme C-terminal" evidence="18">
    <location>
        <begin position="518"/>
        <end position="867"/>
    </location>
</feature>
<dbReference type="PROSITE" id="PS00742">
    <property type="entry name" value="PEP_ENZYMES_2"/>
    <property type="match status" value="1"/>
</dbReference>
<dbReference type="PROSITE" id="PS00370">
    <property type="entry name" value="PEP_ENZYMES_PHOS_SITE"/>
    <property type="match status" value="1"/>
</dbReference>
<dbReference type="SUPFAM" id="SSF51621">
    <property type="entry name" value="Phosphoenolpyruvate/pyruvate domain"/>
    <property type="match status" value="1"/>
</dbReference>
<evidence type="ECO:0000256" key="13">
    <source>
        <dbReference type="PIRSR" id="PIRSR000853-2"/>
    </source>
</evidence>
<dbReference type="AlphaFoldDB" id="S0KW83"/>
<dbReference type="PANTHER" id="PTHR22931:SF9">
    <property type="entry name" value="PYRUVATE, PHOSPHATE DIKINASE 1, CHLOROPLASTIC"/>
    <property type="match status" value="1"/>
</dbReference>
<dbReference type="Pfam" id="PF02896">
    <property type="entry name" value="PEP-utilizers_C"/>
    <property type="match status" value="1"/>
</dbReference>
<dbReference type="Gene3D" id="1.20.80.30">
    <property type="match status" value="1"/>
</dbReference>
<protein>
    <recommendedName>
        <fullName evidence="4">Pyruvate, phosphate dikinase</fullName>
        <ecNumber evidence="3">2.7.9.1</ecNumber>
    </recommendedName>
    <alternativeName>
        <fullName evidence="11">Pyruvate, orthophosphate dikinase</fullName>
    </alternativeName>
</protein>
<dbReference type="eggNOG" id="COG1080">
    <property type="taxonomic scope" value="Bacteria"/>
</dbReference>
<evidence type="ECO:0000256" key="5">
    <source>
        <dbReference type="ARBA" id="ARBA00022679"/>
    </source>
</evidence>
<comment type="caution">
    <text evidence="19">The sequence shown here is derived from an EMBL/GenBank/DDBJ whole genome shotgun (WGS) entry which is preliminary data.</text>
</comment>
<comment type="similarity">
    <text evidence="2">Belongs to the PEP-utilizing enzyme family.</text>
</comment>
<evidence type="ECO:0000256" key="10">
    <source>
        <dbReference type="ARBA" id="ARBA00022842"/>
    </source>
</evidence>
<feature type="binding site" evidence="13">
    <location>
        <position position="559"/>
    </location>
    <ligand>
        <name>substrate</name>
    </ligand>
</feature>
<evidence type="ECO:0000256" key="14">
    <source>
        <dbReference type="PIRSR" id="PIRSR000853-3"/>
    </source>
</evidence>
<evidence type="ECO:0000256" key="3">
    <source>
        <dbReference type="ARBA" id="ARBA00011994"/>
    </source>
</evidence>
<organism evidence="19 20">
    <name type="scientific">Enterococcus columbae DSM 7374 = ATCC 51263</name>
    <dbReference type="NCBI Taxonomy" id="1121865"/>
    <lineage>
        <taxon>Bacteria</taxon>
        <taxon>Bacillati</taxon>
        <taxon>Bacillota</taxon>
        <taxon>Bacilli</taxon>
        <taxon>Lactobacillales</taxon>
        <taxon>Enterococcaceae</taxon>
        <taxon>Enterococcus</taxon>
    </lineage>
</organism>
<feature type="binding site" evidence="14">
    <location>
        <position position="767"/>
    </location>
    <ligand>
        <name>Mg(2+)</name>
        <dbReference type="ChEBI" id="CHEBI:18420"/>
    </ligand>
</feature>
<evidence type="ECO:0000313" key="20">
    <source>
        <dbReference type="Proteomes" id="UP000014113"/>
    </source>
</evidence>
<evidence type="ECO:0000259" key="17">
    <source>
        <dbReference type="Pfam" id="PF01326"/>
    </source>
</evidence>
<keyword evidence="15" id="KW-0175">Coiled coil</keyword>
<dbReference type="InterPro" id="IPR000121">
    <property type="entry name" value="PEP_util_C"/>
</dbReference>
<keyword evidence="19" id="KW-0670">Pyruvate</keyword>
<dbReference type="PANTHER" id="PTHR22931">
    <property type="entry name" value="PHOSPHOENOLPYRUVATE DIKINASE-RELATED"/>
    <property type="match status" value="1"/>
</dbReference>
<dbReference type="SUPFAM" id="SSF56059">
    <property type="entry name" value="Glutathione synthetase ATP-binding domain-like"/>
    <property type="match status" value="1"/>
</dbReference>
<dbReference type="STRING" id="1121865.OMW_00419"/>
<dbReference type="InterPro" id="IPR008279">
    <property type="entry name" value="PEP-util_enz_mobile_dom"/>
</dbReference>
<keyword evidence="9" id="KW-0067">ATP-binding</keyword>
<dbReference type="InterPro" id="IPR013815">
    <property type="entry name" value="ATP_grasp_subdomain_1"/>
</dbReference>
<feature type="binding site" evidence="13">
    <location>
        <position position="615"/>
    </location>
    <ligand>
        <name>substrate</name>
    </ligand>
</feature>
<dbReference type="PIRSF" id="PIRSF000853">
    <property type="entry name" value="PPDK"/>
    <property type="match status" value="1"/>
</dbReference>
<feature type="domain" description="PEP-utilising enzyme mobile" evidence="16">
    <location>
        <begin position="420"/>
        <end position="501"/>
    </location>
</feature>
<feature type="binding site" evidence="13">
    <location>
        <position position="765"/>
    </location>
    <ligand>
        <name>substrate</name>
    </ligand>
</feature>
<feature type="binding site" evidence="13">
    <location>
        <position position="743"/>
    </location>
    <ligand>
        <name>substrate</name>
    </ligand>
</feature>
<feature type="binding site" evidence="14">
    <location>
        <position position="743"/>
    </location>
    <ligand>
        <name>Mg(2+)</name>
        <dbReference type="ChEBI" id="CHEBI:18420"/>
    </ligand>
</feature>
<evidence type="ECO:0000256" key="4">
    <source>
        <dbReference type="ARBA" id="ARBA00020138"/>
    </source>
</evidence>
<evidence type="ECO:0000256" key="11">
    <source>
        <dbReference type="ARBA" id="ARBA00032883"/>
    </source>
</evidence>
<dbReference type="eggNOG" id="COG0574">
    <property type="taxonomic scope" value="Bacteria"/>
</dbReference>
<dbReference type="Gene3D" id="3.20.20.60">
    <property type="entry name" value="Phosphoenolpyruvate-binding domains"/>
    <property type="match status" value="1"/>
</dbReference>
<evidence type="ECO:0000256" key="6">
    <source>
        <dbReference type="ARBA" id="ARBA00022723"/>
    </source>
</evidence>
<feature type="active site" description="Tele-phosphohistidine intermediate" evidence="12">
    <location>
        <position position="453"/>
    </location>
</feature>
<dbReference type="EC" id="2.7.9.1" evidence="3"/>
<name>S0KW83_9ENTE</name>
<dbReference type="NCBIfam" id="NF004531">
    <property type="entry name" value="PRK05878.1"/>
    <property type="match status" value="1"/>
</dbReference>
<dbReference type="RefSeq" id="WP_016182583.1">
    <property type="nucleotide sequence ID" value="NZ_JXKI01000032.1"/>
</dbReference>
<dbReference type="Gene3D" id="1.10.189.10">
    <property type="entry name" value="Pyruvate Phosphate Dikinase, domain 2"/>
    <property type="match status" value="1"/>
</dbReference>
<gene>
    <name evidence="19" type="ORF">I568_01017</name>
</gene>
<comment type="cofactor">
    <cofactor evidence="1 14">
        <name>Mg(2+)</name>
        <dbReference type="ChEBI" id="CHEBI:18420"/>
    </cofactor>
</comment>
<evidence type="ECO:0000256" key="8">
    <source>
        <dbReference type="ARBA" id="ARBA00022777"/>
    </source>
</evidence>
<feature type="binding site" evidence="13">
    <location>
        <position position="764"/>
    </location>
    <ligand>
        <name>substrate</name>
    </ligand>
</feature>
<feature type="active site" description="Proton donor" evidence="12">
    <location>
        <position position="829"/>
    </location>
</feature>
<feature type="binding site" evidence="13">
    <location>
        <position position="767"/>
    </location>
    <ligand>
        <name>substrate</name>
    </ligand>
</feature>
<keyword evidence="10 14" id="KW-0460">Magnesium</keyword>
<dbReference type="SUPFAM" id="SSF52009">
    <property type="entry name" value="Phosphohistidine domain"/>
    <property type="match status" value="1"/>
</dbReference>
<reference evidence="19 20" key="1">
    <citation type="submission" date="2013-03" db="EMBL/GenBank/DDBJ databases">
        <title>The Genome Sequence of Enterococcus columbae ATCC_51263 (PacBio/Illumina hybrid assembly).</title>
        <authorList>
            <consortium name="The Broad Institute Genomics Platform"/>
            <consortium name="The Broad Institute Genome Sequencing Center for Infectious Disease"/>
            <person name="Earl A."/>
            <person name="Russ C."/>
            <person name="Gilmore M."/>
            <person name="Surin D."/>
            <person name="Walker B."/>
            <person name="Young S."/>
            <person name="Zeng Q."/>
            <person name="Gargeya S."/>
            <person name="Fitzgerald M."/>
            <person name="Haas B."/>
            <person name="Abouelleil A."/>
            <person name="Allen A.W."/>
            <person name="Alvarado L."/>
            <person name="Arachchi H.M."/>
            <person name="Berlin A.M."/>
            <person name="Chapman S.B."/>
            <person name="Gainer-Dewar J."/>
            <person name="Goldberg J."/>
            <person name="Griggs A."/>
            <person name="Gujja S."/>
            <person name="Hansen M."/>
            <person name="Howarth C."/>
            <person name="Imamovic A."/>
            <person name="Ireland A."/>
            <person name="Larimer J."/>
            <person name="McCowan C."/>
            <person name="Murphy C."/>
            <person name="Pearson M."/>
            <person name="Poon T.W."/>
            <person name="Priest M."/>
            <person name="Roberts A."/>
            <person name="Saif S."/>
            <person name="Shea T."/>
            <person name="Sisk P."/>
            <person name="Sykes S."/>
            <person name="Wortman J."/>
            <person name="Nusbaum C."/>
            <person name="Birren B."/>
        </authorList>
    </citation>
    <scope>NUCLEOTIDE SEQUENCE [LARGE SCALE GENOMIC DNA]</scope>
    <source>
        <strain evidence="19 20">ATCC 51263</strain>
    </source>
</reference>
<keyword evidence="7" id="KW-0547">Nucleotide-binding</keyword>
<feature type="domain" description="Pyruvate phosphate dikinase AMP/ATP-binding" evidence="17">
    <location>
        <begin position="300"/>
        <end position="348"/>
    </location>
</feature>
<dbReference type="Gene3D" id="3.30.1490.20">
    <property type="entry name" value="ATP-grasp fold, A domain"/>
    <property type="match status" value="1"/>
</dbReference>
<keyword evidence="6 14" id="KW-0479">Metal-binding</keyword>
<dbReference type="EMBL" id="ASWJ01000004">
    <property type="protein sequence ID" value="EOW84521.1"/>
    <property type="molecule type" value="Genomic_DNA"/>
</dbReference>
<dbReference type="InterPro" id="IPR023151">
    <property type="entry name" value="PEP_util_CS"/>
</dbReference>
<dbReference type="OrthoDB" id="9765468at2"/>
<keyword evidence="8 19" id="KW-0418">Kinase</keyword>
<dbReference type="InterPro" id="IPR015813">
    <property type="entry name" value="Pyrv/PenolPyrv_kinase-like_dom"/>
</dbReference>
<dbReference type="InterPro" id="IPR036637">
    <property type="entry name" value="Phosphohistidine_dom_sf"/>
</dbReference>
<evidence type="ECO:0000256" key="7">
    <source>
        <dbReference type="ARBA" id="ARBA00022741"/>
    </source>
</evidence>
<dbReference type="GO" id="GO:0046872">
    <property type="term" value="F:metal ion binding"/>
    <property type="evidence" value="ECO:0007669"/>
    <property type="project" value="UniProtKB-KW"/>
</dbReference>
<proteinExistence type="inferred from homology"/>
<dbReference type="InterPro" id="IPR002192">
    <property type="entry name" value="PPDK_AMP/ATP-bd"/>
</dbReference>
<keyword evidence="20" id="KW-1185">Reference proteome</keyword>
<dbReference type="Pfam" id="PF01326">
    <property type="entry name" value="PPDK_N"/>
    <property type="match status" value="2"/>
</dbReference>
<dbReference type="NCBIfam" id="TIGR01828">
    <property type="entry name" value="pyru_phos_dikin"/>
    <property type="match status" value="1"/>
</dbReference>
<dbReference type="InterPro" id="IPR010121">
    <property type="entry name" value="Pyruvate_phosphate_dikinase"/>
</dbReference>
<evidence type="ECO:0000256" key="12">
    <source>
        <dbReference type="PIRSR" id="PIRSR000853-1"/>
    </source>
</evidence>
<evidence type="ECO:0000259" key="16">
    <source>
        <dbReference type="Pfam" id="PF00391"/>
    </source>
</evidence>
<evidence type="ECO:0000313" key="19">
    <source>
        <dbReference type="EMBL" id="EOW84521.1"/>
    </source>
</evidence>
<feature type="coiled-coil region" evidence="15">
    <location>
        <begin position="629"/>
        <end position="656"/>
    </location>
</feature>
<dbReference type="PATRIC" id="fig|1121865.3.peg.412"/>
<dbReference type="InterPro" id="IPR018274">
    <property type="entry name" value="PEP_util_AS"/>
</dbReference>
<dbReference type="GO" id="GO:0050242">
    <property type="term" value="F:pyruvate, phosphate dikinase activity"/>
    <property type="evidence" value="ECO:0007669"/>
    <property type="project" value="UniProtKB-EC"/>
</dbReference>
<evidence type="ECO:0000256" key="15">
    <source>
        <dbReference type="SAM" id="Coils"/>
    </source>
</evidence>
<dbReference type="GO" id="GO:0005524">
    <property type="term" value="F:ATP binding"/>
    <property type="evidence" value="ECO:0007669"/>
    <property type="project" value="UniProtKB-KW"/>
</dbReference>
<dbReference type="Proteomes" id="UP000014113">
    <property type="component" value="Unassembled WGS sequence"/>
</dbReference>
<dbReference type="Gene3D" id="3.30.470.20">
    <property type="entry name" value="ATP-grasp fold, B domain"/>
    <property type="match status" value="1"/>
</dbReference>
<dbReference type="Gene3D" id="3.50.30.10">
    <property type="entry name" value="Phosphohistidine domain"/>
    <property type="match status" value="1"/>
</dbReference>
<evidence type="ECO:0000259" key="18">
    <source>
        <dbReference type="Pfam" id="PF02896"/>
    </source>
</evidence>